<evidence type="ECO:0000313" key="3">
    <source>
        <dbReference type="EMBL" id="KAG2220646.1"/>
    </source>
</evidence>
<evidence type="ECO:0000256" key="1">
    <source>
        <dbReference type="SAM" id="Coils"/>
    </source>
</evidence>
<comment type="caution">
    <text evidence="3">The sequence shown here is derived from an EMBL/GenBank/DDBJ whole genome shotgun (WGS) entry which is preliminary data.</text>
</comment>
<feature type="compositionally biased region" description="Polar residues" evidence="2">
    <location>
        <begin position="70"/>
        <end position="80"/>
    </location>
</feature>
<accession>A0A8H7S0S8</accession>
<feature type="compositionally biased region" description="Low complexity" evidence="2">
    <location>
        <begin position="86"/>
        <end position="95"/>
    </location>
</feature>
<feature type="region of interest" description="Disordered" evidence="2">
    <location>
        <begin position="67"/>
        <end position="137"/>
    </location>
</feature>
<protein>
    <submittedName>
        <fullName evidence="3">Uncharacterized protein</fullName>
    </submittedName>
</protein>
<name>A0A8H7S0S8_9FUNG</name>
<evidence type="ECO:0000256" key="2">
    <source>
        <dbReference type="SAM" id="MobiDB-lite"/>
    </source>
</evidence>
<organism evidence="3 4">
    <name type="scientific">Circinella minor</name>
    <dbReference type="NCBI Taxonomy" id="1195481"/>
    <lineage>
        <taxon>Eukaryota</taxon>
        <taxon>Fungi</taxon>
        <taxon>Fungi incertae sedis</taxon>
        <taxon>Mucoromycota</taxon>
        <taxon>Mucoromycotina</taxon>
        <taxon>Mucoromycetes</taxon>
        <taxon>Mucorales</taxon>
        <taxon>Lichtheimiaceae</taxon>
        <taxon>Circinella</taxon>
    </lineage>
</organism>
<keyword evidence="1" id="KW-0175">Coiled coil</keyword>
<evidence type="ECO:0000313" key="4">
    <source>
        <dbReference type="Proteomes" id="UP000646827"/>
    </source>
</evidence>
<feature type="coiled-coil region" evidence="1">
    <location>
        <begin position="325"/>
        <end position="359"/>
    </location>
</feature>
<sequence length="380" mass="43330">MEFDEVNHFVKHGKSTSTPLDDRNIAGLGIGRIPYYPDFPYPQTFTSINNKKRPITAKFVDTVRHRLRKSSSISTSAVNSDTEEYNNNQQQQQQQRRPLKRVQTSPLKNNTTPEPILIKSKTTEPATGTTDEYPHYQRKIGGGRRLFRLRKSNNNNKERRETGKVEGYYTSVDDPLYHRKKRRPTLTENTTSIHPTTTTAIKTGLWKRRRRKRRPSSAIQISSPIVPPAITTNTIPISTTTGGIIPLRTTLSSRKLAALQVISDQMRSFHVPSDWASISRPHLLSSGSPPPPILETLDRQRGSPITLDNVIDDVTEGIYRYQYLCDQEQKRIESSRQEIEEYIKKLQQLDCNVEQLNRNTTPIATCKTSMVETQENSSGN</sequence>
<keyword evidence="4" id="KW-1185">Reference proteome</keyword>
<dbReference type="EMBL" id="JAEPRB010000134">
    <property type="protein sequence ID" value="KAG2220646.1"/>
    <property type="molecule type" value="Genomic_DNA"/>
</dbReference>
<feature type="compositionally biased region" description="Polar residues" evidence="2">
    <location>
        <begin position="102"/>
        <end position="113"/>
    </location>
</feature>
<dbReference type="AlphaFoldDB" id="A0A8H7S0S8"/>
<dbReference type="Proteomes" id="UP000646827">
    <property type="component" value="Unassembled WGS sequence"/>
</dbReference>
<dbReference type="OrthoDB" id="2281044at2759"/>
<reference evidence="3 4" key="1">
    <citation type="submission" date="2020-12" db="EMBL/GenBank/DDBJ databases">
        <title>Metabolic potential, ecology and presence of endohyphal bacteria is reflected in genomic diversity of Mucoromycotina.</title>
        <authorList>
            <person name="Muszewska A."/>
            <person name="Okrasinska A."/>
            <person name="Steczkiewicz K."/>
            <person name="Drgas O."/>
            <person name="Orlowska M."/>
            <person name="Perlinska-Lenart U."/>
            <person name="Aleksandrzak-Piekarczyk T."/>
            <person name="Szatraj K."/>
            <person name="Zielenkiewicz U."/>
            <person name="Pilsyk S."/>
            <person name="Malc E."/>
            <person name="Mieczkowski P."/>
            <person name="Kruszewska J.S."/>
            <person name="Biernat P."/>
            <person name="Pawlowska J."/>
        </authorList>
    </citation>
    <scope>NUCLEOTIDE SEQUENCE [LARGE SCALE GENOMIC DNA]</scope>
    <source>
        <strain evidence="3 4">CBS 142.35</strain>
    </source>
</reference>
<gene>
    <name evidence="3" type="ORF">INT45_014076</name>
</gene>
<proteinExistence type="predicted"/>